<dbReference type="GO" id="GO:0005886">
    <property type="term" value="C:plasma membrane"/>
    <property type="evidence" value="ECO:0007669"/>
    <property type="project" value="UniProtKB-SubCell"/>
</dbReference>
<evidence type="ECO:0000313" key="12">
    <source>
        <dbReference type="Proteomes" id="UP000007635"/>
    </source>
</evidence>
<accession>A0AAQ4NU17</accession>
<keyword evidence="3" id="KW-0812">Transmembrane</keyword>
<proteinExistence type="predicted"/>
<dbReference type="GeneTree" id="ENSGT00930000151761"/>
<evidence type="ECO:0000256" key="5">
    <source>
        <dbReference type="ARBA" id="ARBA00022989"/>
    </source>
</evidence>
<dbReference type="PANTHER" id="PTHR15583">
    <property type="entry name" value="INTERLEUKIN-17 RECEPTOR"/>
    <property type="match status" value="1"/>
</dbReference>
<evidence type="ECO:0000256" key="3">
    <source>
        <dbReference type="ARBA" id="ARBA00022692"/>
    </source>
</evidence>
<dbReference type="PANTHER" id="PTHR15583:SF11">
    <property type="entry name" value="INTERLEUKIN-17 RECEPTOR B"/>
    <property type="match status" value="1"/>
</dbReference>
<keyword evidence="6" id="KW-0472">Membrane</keyword>
<reference evidence="11 12" key="1">
    <citation type="journal article" date="2021" name="G3 (Bethesda)">
        <title>Improved contiguity of the threespine stickleback genome using long-read sequencing.</title>
        <authorList>
            <person name="Nath S."/>
            <person name="Shaw D.E."/>
            <person name="White M.A."/>
        </authorList>
    </citation>
    <scope>NUCLEOTIDE SEQUENCE [LARGE SCALE GENOMIC DNA]</scope>
    <source>
        <strain evidence="11 12">Lake Benthic</strain>
    </source>
</reference>
<evidence type="ECO:0000256" key="9">
    <source>
        <dbReference type="SAM" id="SignalP"/>
    </source>
</evidence>
<evidence type="ECO:0000256" key="1">
    <source>
        <dbReference type="ARBA" id="ARBA00004251"/>
    </source>
</evidence>
<feature type="domain" description="SEFIR" evidence="10">
    <location>
        <begin position="218"/>
        <end position="370"/>
    </location>
</feature>
<dbReference type="PROSITE" id="PS51534">
    <property type="entry name" value="SEFIR"/>
    <property type="match status" value="1"/>
</dbReference>
<comment type="subcellular location">
    <subcellularLocation>
        <location evidence="1">Cell membrane</location>
        <topology evidence="1">Single-pass type I membrane protein</topology>
    </subcellularLocation>
</comment>
<dbReference type="Proteomes" id="UP000007635">
    <property type="component" value="Chromosome XII"/>
</dbReference>
<organism evidence="11 12">
    <name type="scientific">Gasterosteus aculeatus aculeatus</name>
    <name type="common">three-spined stickleback</name>
    <dbReference type="NCBI Taxonomy" id="481459"/>
    <lineage>
        <taxon>Eukaryota</taxon>
        <taxon>Metazoa</taxon>
        <taxon>Chordata</taxon>
        <taxon>Craniata</taxon>
        <taxon>Vertebrata</taxon>
        <taxon>Euteleostomi</taxon>
        <taxon>Actinopterygii</taxon>
        <taxon>Neopterygii</taxon>
        <taxon>Teleostei</taxon>
        <taxon>Neoteleostei</taxon>
        <taxon>Acanthomorphata</taxon>
        <taxon>Eupercaria</taxon>
        <taxon>Perciformes</taxon>
        <taxon>Cottioidei</taxon>
        <taxon>Gasterosteales</taxon>
        <taxon>Gasterosteidae</taxon>
        <taxon>Gasterosteus</taxon>
    </lineage>
</organism>
<keyword evidence="8" id="KW-0325">Glycoprotein</keyword>
<reference evidence="11" key="2">
    <citation type="submission" date="2025-08" db="UniProtKB">
        <authorList>
            <consortium name="Ensembl"/>
        </authorList>
    </citation>
    <scope>IDENTIFICATION</scope>
</reference>
<dbReference type="InterPro" id="IPR038683">
    <property type="entry name" value="IL17RA/B_FnIII-like_1_sf"/>
</dbReference>
<keyword evidence="5" id="KW-1133">Transmembrane helix</keyword>
<feature type="signal peptide" evidence="9">
    <location>
        <begin position="1"/>
        <end position="31"/>
    </location>
</feature>
<evidence type="ECO:0000256" key="6">
    <source>
        <dbReference type="ARBA" id="ARBA00023136"/>
    </source>
</evidence>
<keyword evidence="12" id="KW-1185">Reference proteome</keyword>
<evidence type="ECO:0000313" key="11">
    <source>
        <dbReference type="Ensembl" id="ENSGACP00000030189.1"/>
    </source>
</evidence>
<feature type="chain" id="PRO_5042868421" description="SEFIR domain-containing protein" evidence="9">
    <location>
        <begin position="32"/>
        <end position="428"/>
    </location>
</feature>
<dbReference type="Pfam" id="PF08357">
    <property type="entry name" value="SEFIR"/>
    <property type="match status" value="1"/>
</dbReference>
<name>A0AAQ4NU17_GASAC</name>
<dbReference type="Gene3D" id="3.40.50.11530">
    <property type="match status" value="1"/>
</dbReference>
<keyword evidence="2" id="KW-1003">Cell membrane</keyword>
<dbReference type="InterPro" id="IPR039465">
    <property type="entry name" value="IL-17_rcpt-like"/>
</dbReference>
<evidence type="ECO:0000256" key="8">
    <source>
        <dbReference type="ARBA" id="ARBA00023180"/>
    </source>
</evidence>
<evidence type="ECO:0000259" key="10">
    <source>
        <dbReference type="PROSITE" id="PS51534"/>
    </source>
</evidence>
<dbReference type="Gene3D" id="2.60.40.2160">
    <property type="entry name" value="Interleukin-17 receptor A/B, fibronectin-III-like domain 1"/>
    <property type="match status" value="1"/>
</dbReference>
<keyword evidence="7" id="KW-0675">Receptor</keyword>
<evidence type="ECO:0000256" key="4">
    <source>
        <dbReference type="ARBA" id="ARBA00022729"/>
    </source>
</evidence>
<evidence type="ECO:0000256" key="7">
    <source>
        <dbReference type="ARBA" id="ARBA00023170"/>
    </source>
</evidence>
<sequence length="428" mass="47020">MFCVLSGQNQVFMMWAVGLILLYSLATQATSQEIQVECRECELPSFSDKAPSVLVDLKVAPVTDEEIQMNISWAINIDASIEYLTGTRIVIQGESTHVCEYKPALAEADLGGSKQKWFYYLVNAKKGSNSIQAANQPMHLGESSMPYKSVSIEIPGPKQQLKETVPGNVDFTSITSAIFGGLAGLMTLSSCYILYLRYGANVATFVGFKKLPASPVAPVPVLVVYAAEDPAFQGAVVALVEFLQSYGGCSVAVDMWQQRKIAELGPMRWLAEKVKTAQRVLIVCPKSSLRSSRCPPNHTFPEPSIPASAPDLYPLILNMVAGHAKSSRDLAKFCVVQLSEEQDNRPRNLAPELRACRSFCLMKDLTKLCRSLHGKDQDAKISDLIFRPRIVYTEKCTGKLREAIKKIGGHEPNISREAEPLKSVVSII</sequence>
<dbReference type="AlphaFoldDB" id="A0AAQ4NU17"/>
<evidence type="ECO:0000256" key="2">
    <source>
        <dbReference type="ARBA" id="ARBA00022475"/>
    </source>
</evidence>
<reference evidence="11" key="3">
    <citation type="submission" date="2025-09" db="UniProtKB">
        <authorList>
            <consortium name="Ensembl"/>
        </authorList>
    </citation>
    <scope>IDENTIFICATION</scope>
</reference>
<protein>
    <recommendedName>
        <fullName evidence="10">SEFIR domain-containing protein</fullName>
    </recommendedName>
</protein>
<keyword evidence="4 9" id="KW-0732">Signal</keyword>
<dbReference type="GO" id="GO:0030368">
    <property type="term" value="F:interleukin-17 receptor activity"/>
    <property type="evidence" value="ECO:0007669"/>
    <property type="project" value="InterPro"/>
</dbReference>
<dbReference type="Ensembl" id="ENSGACT00000043329.1">
    <property type="protein sequence ID" value="ENSGACP00000030189.1"/>
    <property type="gene ID" value="ENSGACG00000026498.1"/>
</dbReference>
<dbReference type="InterPro" id="IPR013568">
    <property type="entry name" value="SEFIR_dom"/>
</dbReference>